<evidence type="ECO:0000256" key="1">
    <source>
        <dbReference type="ARBA" id="ARBA00004613"/>
    </source>
</evidence>
<keyword evidence="3" id="KW-0813">Transport</keyword>
<evidence type="ECO:0000256" key="7">
    <source>
        <dbReference type="PIRSR" id="PIRSR602157-1"/>
    </source>
</evidence>
<dbReference type="Gene3D" id="1.50.10.20">
    <property type="match status" value="1"/>
</dbReference>
<feature type="chain" id="PRO_5003970726" evidence="9">
    <location>
        <begin position="24"/>
        <end position="398"/>
    </location>
</feature>
<keyword evidence="8" id="KW-1015">Disulfide bond</keyword>
<sequence>MRESHQLPLVGLLLFSLIPSQLCTICEVSKENHSRLNPLLNTMIHSKYARGIQAANVLLSLKLVGIQDQNLEQQVLQEVSDSVEKKRSDLTSGELALVILALRACQNSHESVIYLHLVSQLEEKFQEEIENMGVHDGNPLTNYYQLSLDVLTLCLFNGSYSITEVKNYFTPANKNFYFGGQFSVDTGAMAVLALTCVKRSIQNNGEDLQEINHHIESLVKKILSEKKRNGLIGNTYSTGEAMQGAFHMPIAAAQILPALMGKTYLDVNNVSSCASGPGHLNISTHEPIPVEPTISSTWISVNYTVQINETFSIQVSVPKGSVFLDVMEEAQKMNPTAFRFKYVESSWGPYIISVQGLEENHNDRTYWQLLSEGKPVSQGVGSYVVHNGENLEVRWSKY</sequence>
<dbReference type="GO" id="GO:0005615">
    <property type="term" value="C:extracellular space"/>
    <property type="evidence" value="ECO:0007669"/>
    <property type="project" value="TreeGrafter"/>
</dbReference>
<dbReference type="Pfam" id="PF01122">
    <property type="entry name" value="Cobalamin_bind"/>
    <property type="match status" value="1"/>
</dbReference>
<comment type="subcellular location">
    <subcellularLocation>
        <location evidence="1">Secreted</location>
    </subcellularLocation>
</comment>
<dbReference type="Proteomes" id="UP000010556">
    <property type="component" value="Unassembled WGS sequence"/>
</dbReference>
<evidence type="ECO:0000313" key="12">
    <source>
        <dbReference type="Proteomes" id="UP000010556"/>
    </source>
</evidence>
<accession>L5M0D5</accession>
<feature type="disulfide bond" evidence="8">
    <location>
        <begin position="154"/>
        <end position="196"/>
    </location>
</feature>
<evidence type="ECO:0000256" key="2">
    <source>
        <dbReference type="ARBA" id="ARBA00006449"/>
    </source>
</evidence>
<dbReference type="eggNOG" id="ENOG502QT7B">
    <property type="taxonomic scope" value="Eukaryota"/>
</dbReference>
<name>L5M0D5_MYODS</name>
<keyword evidence="12" id="KW-1185">Reference proteome</keyword>
<dbReference type="GO" id="GO:0015889">
    <property type="term" value="P:cobalamin transport"/>
    <property type="evidence" value="ECO:0007669"/>
    <property type="project" value="InterPro"/>
</dbReference>
<keyword evidence="3" id="KW-0171">Cobalt transport</keyword>
<keyword evidence="5 9" id="KW-0732">Signal</keyword>
<feature type="signal peptide" evidence="9">
    <location>
        <begin position="1"/>
        <end position="23"/>
    </location>
</feature>
<dbReference type="Gene3D" id="2.170.130.30">
    <property type="match status" value="1"/>
</dbReference>
<evidence type="ECO:0000256" key="8">
    <source>
        <dbReference type="PIRSR" id="PIRSR602157-2"/>
    </source>
</evidence>
<keyword evidence="3" id="KW-0406">Ion transport</keyword>
<dbReference type="InterPro" id="IPR051588">
    <property type="entry name" value="Cobalamin_Transport"/>
</dbReference>
<feature type="binding site" evidence="7">
    <location>
        <position position="398"/>
    </location>
    <ligand>
        <name>cyanocob(III)alamin</name>
        <dbReference type="ChEBI" id="CHEBI:17439"/>
    </ligand>
</feature>
<evidence type="ECO:0000256" key="4">
    <source>
        <dbReference type="ARBA" id="ARBA00022525"/>
    </source>
</evidence>
<dbReference type="PROSITE" id="PS00468">
    <property type="entry name" value="COBALAMIN_BINDING"/>
    <property type="match status" value="1"/>
</dbReference>
<feature type="binding site" evidence="7">
    <location>
        <begin position="367"/>
        <end position="369"/>
    </location>
    <ligand>
        <name>cyanocob(III)alamin</name>
        <dbReference type="ChEBI" id="CHEBI:17439"/>
    </ligand>
</feature>
<dbReference type="InterPro" id="IPR002157">
    <property type="entry name" value="Cbl-bd_prot"/>
</dbReference>
<dbReference type="PANTHER" id="PTHR10559">
    <property type="entry name" value="TRANSCOBALAMIN-1/GASTRIC INTRINSIC FACTOR"/>
    <property type="match status" value="1"/>
</dbReference>
<evidence type="ECO:0000256" key="6">
    <source>
        <dbReference type="ARBA" id="ARBA00023285"/>
    </source>
</evidence>
<keyword evidence="4" id="KW-0964">Secreted</keyword>
<proteinExistence type="inferred from homology"/>
<evidence type="ECO:0000256" key="3">
    <source>
        <dbReference type="ARBA" id="ARBA00022426"/>
    </source>
</evidence>
<feature type="binding site" evidence="7">
    <location>
        <position position="254"/>
    </location>
    <ligand>
        <name>cyanocob(III)alamin</name>
        <dbReference type="ChEBI" id="CHEBI:17439"/>
    </ligand>
</feature>
<feature type="domain" description="Transcobalamin-like C-terminal" evidence="10">
    <location>
        <begin position="320"/>
        <end position="397"/>
    </location>
</feature>
<feature type="disulfide bond" evidence="8">
    <location>
        <begin position="105"/>
        <end position="273"/>
    </location>
</feature>
<reference evidence="12" key="1">
    <citation type="journal article" date="2013" name="Science">
        <title>Comparative analysis of bat genomes provides insight into the evolution of flight and immunity.</title>
        <authorList>
            <person name="Zhang G."/>
            <person name="Cowled C."/>
            <person name="Shi Z."/>
            <person name="Huang Z."/>
            <person name="Bishop-Lilly K.A."/>
            <person name="Fang X."/>
            <person name="Wynne J.W."/>
            <person name="Xiong Z."/>
            <person name="Baker M.L."/>
            <person name="Zhao W."/>
            <person name="Tachedjian M."/>
            <person name="Zhu Y."/>
            <person name="Zhou P."/>
            <person name="Jiang X."/>
            <person name="Ng J."/>
            <person name="Yang L."/>
            <person name="Wu L."/>
            <person name="Xiao J."/>
            <person name="Feng Y."/>
            <person name="Chen Y."/>
            <person name="Sun X."/>
            <person name="Zhang Y."/>
            <person name="Marsh G.A."/>
            <person name="Crameri G."/>
            <person name="Broder C.C."/>
            <person name="Frey K.G."/>
            <person name="Wang L.F."/>
            <person name="Wang J."/>
        </authorList>
    </citation>
    <scope>NUCLEOTIDE SEQUENCE [LARGE SCALE GENOMIC DNA]</scope>
</reference>
<evidence type="ECO:0000259" key="10">
    <source>
        <dbReference type="Pfam" id="PF14478"/>
    </source>
</evidence>
<dbReference type="PANTHER" id="PTHR10559:SF13">
    <property type="entry name" value="TRANSCOBALAMIN-1"/>
    <property type="match status" value="1"/>
</dbReference>
<dbReference type="EMBL" id="KB106365">
    <property type="protein sequence ID" value="ELK31168.1"/>
    <property type="molecule type" value="Genomic_DNA"/>
</dbReference>
<dbReference type="InterPro" id="IPR027954">
    <property type="entry name" value="Transcobalamin-like_C"/>
</dbReference>
<evidence type="ECO:0000313" key="11">
    <source>
        <dbReference type="EMBL" id="ELK31168.1"/>
    </source>
</evidence>
<dbReference type="AlphaFoldDB" id="L5M0D5"/>
<evidence type="ECO:0000256" key="5">
    <source>
        <dbReference type="ARBA" id="ARBA00022729"/>
    </source>
</evidence>
<protein>
    <submittedName>
        <fullName evidence="11">Transcobalamin-1</fullName>
    </submittedName>
</protein>
<feature type="binding site" evidence="7">
    <location>
        <begin position="350"/>
        <end position="351"/>
    </location>
    <ligand>
        <name>cyanocob(III)alamin</name>
        <dbReference type="ChEBI" id="CHEBI:17439"/>
    </ligand>
</feature>
<dbReference type="Pfam" id="PF14478">
    <property type="entry name" value="DUF4430"/>
    <property type="match status" value="1"/>
</dbReference>
<evidence type="ECO:0000256" key="9">
    <source>
        <dbReference type="SAM" id="SignalP"/>
    </source>
</evidence>
<gene>
    <name evidence="11" type="ORF">MDA_GLEAN10004062</name>
</gene>
<feature type="binding site" evidence="7">
    <location>
        <position position="234"/>
    </location>
    <ligand>
        <name>cyanocob(III)alamin</name>
        <dbReference type="ChEBI" id="CHEBI:17439"/>
    </ligand>
</feature>
<comment type="similarity">
    <text evidence="2">Belongs to the eukaryotic cobalamin transport proteins family.</text>
</comment>
<organism evidence="11 12">
    <name type="scientific">Myotis davidii</name>
    <name type="common">David's myotis</name>
    <dbReference type="NCBI Taxonomy" id="225400"/>
    <lineage>
        <taxon>Eukaryota</taxon>
        <taxon>Metazoa</taxon>
        <taxon>Chordata</taxon>
        <taxon>Craniata</taxon>
        <taxon>Vertebrata</taxon>
        <taxon>Euteleostomi</taxon>
        <taxon>Mammalia</taxon>
        <taxon>Eutheria</taxon>
        <taxon>Laurasiatheria</taxon>
        <taxon>Chiroptera</taxon>
        <taxon>Yangochiroptera</taxon>
        <taxon>Vespertilionidae</taxon>
        <taxon>Myotis</taxon>
    </lineage>
</organism>
<keyword evidence="6 7" id="KW-0170">Cobalt</keyword>
<feature type="binding site" evidence="7">
    <location>
        <position position="185"/>
    </location>
    <ligand>
        <name>cyanocob(III)alamin</name>
        <dbReference type="ChEBI" id="CHEBI:17439"/>
    </ligand>
</feature>
<dbReference type="GO" id="GO:0006824">
    <property type="term" value="P:cobalt ion transport"/>
    <property type="evidence" value="ECO:0007669"/>
    <property type="project" value="UniProtKB-KW"/>
</dbReference>
<dbReference type="GO" id="GO:0031419">
    <property type="term" value="F:cobalamin binding"/>
    <property type="evidence" value="ECO:0007669"/>
    <property type="project" value="InterPro"/>
</dbReference>
<feature type="binding site" evidence="7">
    <location>
        <begin position="141"/>
        <end position="145"/>
    </location>
    <ligand>
        <name>cyanocob(III)alamin</name>
        <dbReference type="ChEBI" id="CHEBI:17439"/>
    </ligand>
</feature>